<dbReference type="SUPFAM" id="SSF55856">
    <property type="entry name" value="Cytochrome b5-like heme/steroid binding domain"/>
    <property type="match status" value="1"/>
</dbReference>
<dbReference type="InterPro" id="IPR036400">
    <property type="entry name" value="Cyt_B5-like_heme/steroid_sf"/>
</dbReference>
<feature type="domain" description="Cytochrome b5 heme-binding" evidence="1">
    <location>
        <begin position="6"/>
        <end position="78"/>
    </location>
</feature>
<sequence>MVEKNLTLAQLAQYDAQDGRPGYVAVDGVIYDVSNSPAWQNGEHHGNLAGHDVSKSIHEVSPHGIKNLAKLPVVGKVIPE</sequence>
<keyword evidence="3" id="KW-1185">Reference proteome</keyword>
<reference evidence="2 3" key="1">
    <citation type="journal article" date="2021" name="Sci. Rep.">
        <title>The distribution of antibiotic resistance genes in chicken gut microbiota commensals.</title>
        <authorList>
            <person name="Juricova H."/>
            <person name="Matiasovicova J."/>
            <person name="Kubasova T."/>
            <person name="Cejkova D."/>
            <person name="Rychlik I."/>
        </authorList>
    </citation>
    <scope>NUCLEOTIDE SEQUENCE [LARGE SCALE GENOMIC DNA]</scope>
    <source>
        <strain evidence="2 3">An810</strain>
    </source>
</reference>
<accession>A0ABS2EPR4</accession>
<name>A0ABS2EPR4_9LACO</name>
<gene>
    <name evidence="2" type="ORF">H5993_06660</name>
</gene>
<comment type="caution">
    <text evidence="2">The sequence shown here is derived from an EMBL/GenBank/DDBJ whole genome shotgun (WGS) entry which is preliminary data.</text>
</comment>
<dbReference type="EMBL" id="JACJJQ010000029">
    <property type="protein sequence ID" value="MBM6754434.1"/>
    <property type="molecule type" value="Genomic_DNA"/>
</dbReference>
<dbReference type="Pfam" id="PF00173">
    <property type="entry name" value="Cyt-b5"/>
    <property type="match status" value="1"/>
</dbReference>
<dbReference type="SMART" id="SM01117">
    <property type="entry name" value="Cyt-b5"/>
    <property type="match status" value="1"/>
</dbReference>
<evidence type="ECO:0000313" key="3">
    <source>
        <dbReference type="Proteomes" id="UP000776629"/>
    </source>
</evidence>
<dbReference type="Proteomes" id="UP000776629">
    <property type="component" value="Unassembled WGS sequence"/>
</dbReference>
<organism evidence="2 3">
    <name type="scientific">Limosilactobacillus alvi</name>
    <dbReference type="NCBI Taxonomy" id="990412"/>
    <lineage>
        <taxon>Bacteria</taxon>
        <taxon>Bacillati</taxon>
        <taxon>Bacillota</taxon>
        <taxon>Bacilli</taxon>
        <taxon>Lactobacillales</taxon>
        <taxon>Lactobacillaceae</taxon>
        <taxon>Limosilactobacillus</taxon>
    </lineage>
</organism>
<dbReference type="Gene3D" id="3.10.120.10">
    <property type="entry name" value="Cytochrome b5-like heme/steroid binding domain"/>
    <property type="match status" value="1"/>
</dbReference>
<dbReference type="RefSeq" id="WP_180871988.1">
    <property type="nucleotide sequence ID" value="NZ_JACJJQ010000029.1"/>
</dbReference>
<evidence type="ECO:0000259" key="1">
    <source>
        <dbReference type="SMART" id="SM01117"/>
    </source>
</evidence>
<protein>
    <submittedName>
        <fullName evidence="2">Cytochrome B5</fullName>
    </submittedName>
</protein>
<evidence type="ECO:0000313" key="2">
    <source>
        <dbReference type="EMBL" id="MBM6754434.1"/>
    </source>
</evidence>
<dbReference type="InterPro" id="IPR001199">
    <property type="entry name" value="Cyt_B5-like_heme/steroid-bd"/>
</dbReference>
<proteinExistence type="predicted"/>